<dbReference type="RefSeq" id="WP_170150847.1">
    <property type="nucleotide sequence ID" value="NZ_REFJ01000005.1"/>
</dbReference>
<dbReference type="Proteomes" id="UP000267187">
    <property type="component" value="Unassembled WGS sequence"/>
</dbReference>
<keyword evidence="1" id="KW-0472">Membrane</keyword>
<dbReference type="EMBL" id="REFJ01000005">
    <property type="protein sequence ID" value="RMA78833.1"/>
    <property type="molecule type" value="Genomic_DNA"/>
</dbReference>
<evidence type="ECO:0000313" key="3">
    <source>
        <dbReference type="Proteomes" id="UP000267187"/>
    </source>
</evidence>
<evidence type="ECO:0000313" key="2">
    <source>
        <dbReference type="EMBL" id="RMA78833.1"/>
    </source>
</evidence>
<feature type="transmembrane region" description="Helical" evidence="1">
    <location>
        <begin position="18"/>
        <end position="39"/>
    </location>
</feature>
<reference evidence="2 3" key="1">
    <citation type="submission" date="2018-10" db="EMBL/GenBank/DDBJ databases">
        <title>Genomic Encyclopedia of Type Strains, Phase IV (KMG-IV): sequencing the most valuable type-strain genomes for metagenomic binning, comparative biology and taxonomic classification.</title>
        <authorList>
            <person name="Goeker M."/>
        </authorList>
    </citation>
    <scope>NUCLEOTIDE SEQUENCE [LARGE SCALE GENOMIC DNA]</scope>
    <source>
        <strain evidence="2 3">DSM 25080</strain>
    </source>
</reference>
<evidence type="ECO:0000256" key="1">
    <source>
        <dbReference type="SAM" id="Phobius"/>
    </source>
</evidence>
<organism evidence="2 3">
    <name type="scientific">Umboniibacter marinipuniceus</name>
    <dbReference type="NCBI Taxonomy" id="569599"/>
    <lineage>
        <taxon>Bacteria</taxon>
        <taxon>Pseudomonadati</taxon>
        <taxon>Pseudomonadota</taxon>
        <taxon>Gammaproteobacteria</taxon>
        <taxon>Cellvibrionales</taxon>
        <taxon>Cellvibrionaceae</taxon>
        <taxon>Umboniibacter</taxon>
    </lineage>
</organism>
<proteinExistence type="predicted"/>
<sequence>MKLTNLSNTAARFAGKSYIFIALVSYTIPWTILTAYQLLQQAKNKLLGQAHKARQQN</sequence>
<keyword evidence="1" id="KW-0812">Transmembrane</keyword>
<keyword evidence="1" id="KW-1133">Transmembrane helix</keyword>
<protein>
    <submittedName>
        <fullName evidence="2">Uncharacterized protein</fullName>
    </submittedName>
</protein>
<keyword evidence="3" id="KW-1185">Reference proteome</keyword>
<comment type="caution">
    <text evidence="2">The sequence shown here is derived from an EMBL/GenBank/DDBJ whole genome shotgun (WGS) entry which is preliminary data.</text>
</comment>
<name>A0A3M0A1J1_9GAMM</name>
<gene>
    <name evidence="2" type="ORF">DFR27_2172</name>
</gene>
<dbReference type="AlphaFoldDB" id="A0A3M0A1J1"/>
<accession>A0A3M0A1J1</accession>